<evidence type="ECO:0000256" key="3">
    <source>
        <dbReference type="ARBA" id="ARBA00005133"/>
    </source>
</evidence>
<dbReference type="EMBL" id="DYUD01000018">
    <property type="protein sequence ID" value="HJG89019.1"/>
    <property type="molecule type" value="Genomic_DNA"/>
</dbReference>
<comment type="catalytic activity">
    <reaction evidence="1 9 11">
        <text>1-(5-phospho-beta-D-ribosyl)-5-[(5-phospho-beta-D-ribosylamino)methylideneamino]imidazole-4-carboxamide = 5-[(5-phospho-1-deoxy-D-ribulos-1-ylimino)methylamino]-1-(5-phospho-beta-D-ribosyl)imidazole-4-carboxamide</text>
        <dbReference type="Rhea" id="RHEA:15469"/>
        <dbReference type="ChEBI" id="CHEBI:58435"/>
        <dbReference type="ChEBI" id="CHEBI:58525"/>
        <dbReference type="EC" id="5.3.1.16"/>
    </reaction>
</comment>
<reference evidence="12" key="1">
    <citation type="journal article" date="2021" name="PeerJ">
        <title>Extensive microbial diversity within the chicken gut microbiome revealed by metagenomics and culture.</title>
        <authorList>
            <person name="Gilroy R."/>
            <person name="Ravi A."/>
            <person name="Getino M."/>
            <person name="Pursley I."/>
            <person name="Horton D.L."/>
            <person name="Alikhan N.F."/>
            <person name="Baker D."/>
            <person name="Gharbi K."/>
            <person name="Hall N."/>
            <person name="Watson M."/>
            <person name="Adriaenssens E.M."/>
            <person name="Foster-Nyarko E."/>
            <person name="Jarju S."/>
            <person name="Secka A."/>
            <person name="Antonio M."/>
            <person name="Oren A."/>
            <person name="Chaudhuri R.R."/>
            <person name="La Ragione R."/>
            <person name="Hildebrand F."/>
            <person name="Pallen M.J."/>
        </authorList>
    </citation>
    <scope>NUCLEOTIDE SEQUENCE</scope>
    <source>
        <strain evidence="12">CHK121-7720</strain>
    </source>
</reference>
<comment type="pathway">
    <text evidence="3 9 11">Amino-acid biosynthesis; L-histidine biosynthesis; L-histidine from 5-phospho-alpha-D-ribose 1-diphosphate: step 4/9.</text>
</comment>
<dbReference type="InterPro" id="IPR013785">
    <property type="entry name" value="Aldolase_TIM"/>
</dbReference>
<dbReference type="EC" id="5.3.1.16" evidence="9 11"/>
<dbReference type="GO" id="GO:0003949">
    <property type="term" value="F:1-(5-phosphoribosyl)-5-[(5-phosphoribosylamino)methylideneamino]imidazole-4-carboxamide isomerase activity"/>
    <property type="evidence" value="ECO:0007669"/>
    <property type="project" value="UniProtKB-UniRule"/>
</dbReference>
<dbReference type="InterPro" id="IPR006063">
    <property type="entry name" value="HisA_bact_arch"/>
</dbReference>
<dbReference type="Gene3D" id="3.20.20.70">
    <property type="entry name" value="Aldolase class I"/>
    <property type="match status" value="1"/>
</dbReference>
<dbReference type="InterPro" id="IPR011060">
    <property type="entry name" value="RibuloseP-bd_barrel"/>
</dbReference>
<dbReference type="InterPro" id="IPR006062">
    <property type="entry name" value="His_biosynth"/>
</dbReference>
<sequence length="243" mass="26463">MIQLIPAIDIIGGRCVRLSQGDYARQQVYNENPLEVAKAFEDNGLTRLHLVDLDGAKASHIVNYKTLEQIAGHTGLTIDFGGGLKSDEDLRIAFESGAHLVTGGSIAVRDRDRFVGWIERYGKERIILGADARDEKISTGGWLDDSEIELIPFVRDYMQAGIEQVITTDIARDGMLQGCAVELYRKMLDELPGIYLIASGGVGSWADVEALQAAGVPAVILGKAIYEGRISLGEISHFMTVNS</sequence>
<evidence type="ECO:0000313" key="12">
    <source>
        <dbReference type="EMBL" id="HJG89019.1"/>
    </source>
</evidence>
<proteinExistence type="inferred from homology"/>
<keyword evidence="6 9" id="KW-0028">Amino-acid biosynthesis</keyword>
<dbReference type="PANTHER" id="PTHR43090:SF2">
    <property type="entry name" value="1-(5-PHOSPHORIBOSYL)-5-[(5-PHOSPHORIBOSYLAMINO)METHYLIDENEAMINO] IMIDAZOLE-4-CARBOXAMIDE ISOMERASE"/>
    <property type="match status" value="1"/>
</dbReference>
<evidence type="ECO:0000256" key="2">
    <source>
        <dbReference type="ARBA" id="ARBA00004496"/>
    </source>
</evidence>
<evidence type="ECO:0000256" key="7">
    <source>
        <dbReference type="ARBA" id="ARBA00023102"/>
    </source>
</evidence>
<evidence type="ECO:0000256" key="5">
    <source>
        <dbReference type="ARBA" id="ARBA00022490"/>
    </source>
</evidence>
<dbReference type="RefSeq" id="WP_273306064.1">
    <property type="nucleotide sequence ID" value="NZ_DYUD01000018.1"/>
</dbReference>
<feature type="active site" description="Proton acceptor" evidence="9">
    <location>
        <position position="9"/>
    </location>
</feature>
<evidence type="ECO:0000256" key="10">
    <source>
        <dbReference type="RuleBase" id="RU003657"/>
    </source>
</evidence>
<evidence type="ECO:0000256" key="11">
    <source>
        <dbReference type="RuleBase" id="RU003658"/>
    </source>
</evidence>
<keyword evidence="7 9" id="KW-0368">Histidine biosynthesis</keyword>
<comment type="caution">
    <text evidence="12">The sequence shown here is derived from an EMBL/GenBank/DDBJ whole genome shotgun (WGS) entry which is preliminary data.</text>
</comment>
<reference evidence="12" key="2">
    <citation type="submission" date="2021-09" db="EMBL/GenBank/DDBJ databases">
        <authorList>
            <person name="Gilroy R."/>
        </authorList>
    </citation>
    <scope>NUCLEOTIDE SEQUENCE</scope>
    <source>
        <strain evidence="12">CHK121-7720</strain>
    </source>
</reference>
<evidence type="ECO:0000256" key="1">
    <source>
        <dbReference type="ARBA" id="ARBA00000901"/>
    </source>
</evidence>
<dbReference type="AlphaFoldDB" id="A0A921SV44"/>
<dbReference type="FunFam" id="3.20.20.70:FF:000009">
    <property type="entry name" value="1-(5-phosphoribosyl)-5-[(5-phosphoribosylamino)methylideneamino] imidazole-4-carboxamide isomerase"/>
    <property type="match status" value="1"/>
</dbReference>
<dbReference type="GO" id="GO:0000105">
    <property type="term" value="P:L-histidine biosynthetic process"/>
    <property type="evidence" value="ECO:0007669"/>
    <property type="project" value="UniProtKB-UniRule"/>
</dbReference>
<evidence type="ECO:0000256" key="4">
    <source>
        <dbReference type="ARBA" id="ARBA00009667"/>
    </source>
</evidence>
<dbReference type="InterPro" id="IPR044524">
    <property type="entry name" value="Isoase_HisA-like"/>
</dbReference>
<gene>
    <name evidence="9 12" type="primary">hisA</name>
    <name evidence="12" type="ORF">K8U91_06050</name>
</gene>
<dbReference type="GO" id="GO:0005737">
    <property type="term" value="C:cytoplasm"/>
    <property type="evidence" value="ECO:0007669"/>
    <property type="project" value="UniProtKB-SubCell"/>
</dbReference>
<dbReference type="InterPro" id="IPR023016">
    <property type="entry name" value="HisA/PriA"/>
</dbReference>
<dbReference type="SUPFAM" id="SSF51366">
    <property type="entry name" value="Ribulose-phoshate binding barrel"/>
    <property type="match status" value="1"/>
</dbReference>
<evidence type="ECO:0000256" key="9">
    <source>
        <dbReference type="HAMAP-Rule" id="MF_01014"/>
    </source>
</evidence>
<keyword evidence="8 9" id="KW-0413">Isomerase</keyword>
<dbReference type="Proteomes" id="UP000757103">
    <property type="component" value="Unassembled WGS sequence"/>
</dbReference>
<keyword evidence="5 9" id="KW-0963">Cytoplasm</keyword>
<comment type="similarity">
    <text evidence="4 9 10">Belongs to the HisA/HisF family.</text>
</comment>
<evidence type="ECO:0000256" key="8">
    <source>
        <dbReference type="ARBA" id="ARBA00023235"/>
    </source>
</evidence>
<evidence type="ECO:0000313" key="13">
    <source>
        <dbReference type="Proteomes" id="UP000757103"/>
    </source>
</evidence>
<dbReference type="GO" id="GO:0000162">
    <property type="term" value="P:L-tryptophan biosynthetic process"/>
    <property type="evidence" value="ECO:0007669"/>
    <property type="project" value="TreeGrafter"/>
</dbReference>
<dbReference type="CDD" id="cd04732">
    <property type="entry name" value="HisA"/>
    <property type="match status" value="1"/>
</dbReference>
<evidence type="ECO:0000256" key="6">
    <source>
        <dbReference type="ARBA" id="ARBA00022605"/>
    </source>
</evidence>
<feature type="active site" description="Proton donor" evidence="9">
    <location>
        <position position="131"/>
    </location>
</feature>
<accession>A0A921SV44</accession>
<comment type="subcellular location">
    <subcellularLocation>
        <location evidence="2 9 11">Cytoplasm</location>
    </subcellularLocation>
</comment>
<dbReference type="PANTHER" id="PTHR43090">
    <property type="entry name" value="1-(5-PHOSPHORIBOSYL)-5-[(5-PHOSPHORIBOSYLAMINO)METHYLIDENEAMINO] IMIDAZOLE-4-CARBOXAMIDE ISOMERASE"/>
    <property type="match status" value="1"/>
</dbReference>
<dbReference type="NCBIfam" id="TIGR00007">
    <property type="entry name" value="1-(5-phosphoribosyl)-5-[(5-phosphoribosylamino)methylideneamino]imidazole-4-carboxamide isomerase"/>
    <property type="match status" value="1"/>
</dbReference>
<organism evidence="12 13">
    <name type="scientific">Barnesiella viscericola</name>
    <dbReference type="NCBI Taxonomy" id="397865"/>
    <lineage>
        <taxon>Bacteria</taxon>
        <taxon>Pseudomonadati</taxon>
        <taxon>Bacteroidota</taxon>
        <taxon>Bacteroidia</taxon>
        <taxon>Bacteroidales</taxon>
        <taxon>Barnesiellaceae</taxon>
        <taxon>Barnesiella</taxon>
    </lineage>
</organism>
<dbReference type="HAMAP" id="MF_01014">
    <property type="entry name" value="HisA"/>
    <property type="match status" value="1"/>
</dbReference>
<protein>
    <recommendedName>
        <fullName evidence="9 11">1-(5-phosphoribosyl)-5-[(5-phosphoribosylamino)methylideneamino] imidazole-4-carboxamide isomerase</fullName>
        <ecNumber evidence="9 11">5.3.1.16</ecNumber>
    </recommendedName>
    <alternativeName>
        <fullName evidence="9">Phosphoribosylformimino-5-aminoimidazole carboxamide ribotide isomerase</fullName>
    </alternativeName>
</protein>
<dbReference type="Pfam" id="PF00977">
    <property type="entry name" value="His_biosynth"/>
    <property type="match status" value="1"/>
</dbReference>
<name>A0A921SV44_9BACT</name>